<evidence type="ECO:0000313" key="2">
    <source>
        <dbReference type="Proteomes" id="UP000821845"/>
    </source>
</evidence>
<accession>A0ACB7TKI1</accession>
<dbReference type="EMBL" id="CM023481">
    <property type="protein sequence ID" value="KAH6946638.1"/>
    <property type="molecule type" value="Genomic_DNA"/>
</dbReference>
<keyword evidence="2" id="KW-1185">Reference proteome</keyword>
<protein>
    <submittedName>
        <fullName evidence="1">Uncharacterized protein</fullName>
    </submittedName>
</protein>
<dbReference type="Proteomes" id="UP000821845">
    <property type="component" value="Chromosome 1"/>
</dbReference>
<proteinExistence type="predicted"/>
<name>A0ACB7TKI1_HYAAI</name>
<comment type="caution">
    <text evidence="1">The sequence shown here is derived from an EMBL/GenBank/DDBJ whole genome shotgun (WGS) entry which is preliminary data.</text>
</comment>
<organism evidence="1 2">
    <name type="scientific">Hyalomma asiaticum</name>
    <name type="common">Tick</name>
    <dbReference type="NCBI Taxonomy" id="266040"/>
    <lineage>
        <taxon>Eukaryota</taxon>
        <taxon>Metazoa</taxon>
        <taxon>Ecdysozoa</taxon>
        <taxon>Arthropoda</taxon>
        <taxon>Chelicerata</taxon>
        <taxon>Arachnida</taxon>
        <taxon>Acari</taxon>
        <taxon>Parasitiformes</taxon>
        <taxon>Ixodida</taxon>
        <taxon>Ixodoidea</taxon>
        <taxon>Ixodidae</taxon>
        <taxon>Hyalomminae</taxon>
        <taxon>Hyalomma</taxon>
    </lineage>
</organism>
<sequence>MRVSTIRTAVTIIVEVVLNGLVDASAGVNAINSAQLKHMAFVLMVGVAADDGWLDQSTGHDQCQSERKVQVGVSQHFVGGGACSSMAAACPGIQSATANFGAQRCCVHGLAGTLKSMQSLWRRGYSFPQRFYLDTS</sequence>
<evidence type="ECO:0000313" key="1">
    <source>
        <dbReference type="EMBL" id="KAH6946638.1"/>
    </source>
</evidence>
<gene>
    <name evidence="1" type="ORF">HPB50_014263</name>
</gene>
<reference evidence="1" key="1">
    <citation type="submission" date="2020-05" db="EMBL/GenBank/DDBJ databases">
        <title>Large-scale comparative analyses of tick genomes elucidate their genetic diversity and vector capacities.</title>
        <authorList>
            <person name="Jia N."/>
            <person name="Wang J."/>
            <person name="Shi W."/>
            <person name="Du L."/>
            <person name="Sun Y."/>
            <person name="Zhan W."/>
            <person name="Jiang J."/>
            <person name="Wang Q."/>
            <person name="Zhang B."/>
            <person name="Ji P."/>
            <person name="Sakyi L.B."/>
            <person name="Cui X."/>
            <person name="Yuan T."/>
            <person name="Jiang B."/>
            <person name="Yang W."/>
            <person name="Lam T.T.-Y."/>
            <person name="Chang Q."/>
            <person name="Ding S."/>
            <person name="Wang X."/>
            <person name="Zhu J."/>
            <person name="Ruan X."/>
            <person name="Zhao L."/>
            <person name="Wei J."/>
            <person name="Que T."/>
            <person name="Du C."/>
            <person name="Cheng J."/>
            <person name="Dai P."/>
            <person name="Han X."/>
            <person name="Huang E."/>
            <person name="Gao Y."/>
            <person name="Liu J."/>
            <person name="Shao H."/>
            <person name="Ye R."/>
            <person name="Li L."/>
            <person name="Wei W."/>
            <person name="Wang X."/>
            <person name="Wang C."/>
            <person name="Yang T."/>
            <person name="Huo Q."/>
            <person name="Li W."/>
            <person name="Guo W."/>
            <person name="Chen H."/>
            <person name="Zhou L."/>
            <person name="Ni X."/>
            <person name="Tian J."/>
            <person name="Zhou Y."/>
            <person name="Sheng Y."/>
            <person name="Liu T."/>
            <person name="Pan Y."/>
            <person name="Xia L."/>
            <person name="Li J."/>
            <person name="Zhao F."/>
            <person name="Cao W."/>
        </authorList>
    </citation>
    <scope>NUCLEOTIDE SEQUENCE</scope>
    <source>
        <strain evidence="1">Hyas-2018</strain>
    </source>
</reference>